<dbReference type="SUPFAM" id="SSF51395">
    <property type="entry name" value="FMN-linked oxidoreductases"/>
    <property type="match status" value="1"/>
</dbReference>
<accession>A0A142VY58</accession>
<evidence type="ECO:0000313" key="1">
    <source>
        <dbReference type="EMBL" id="AMU94649.1"/>
    </source>
</evidence>
<dbReference type="EMBL" id="CP013342">
    <property type="protein sequence ID" value="AMU94649.1"/>
    <property type="molecule type" value="Genomic_DNA"/>
</dbReference>
<dbReference type="STRING" id="1219058.AOA14_08545"/>
<dbReference type="KEGG" id="ster:AOA14_08545"/>
<gene>
    <name evidence="1" type="ORF">AOA14_08545</name>
</gene>
<name>A0A142VY58_9SPHN</name>
<proteinExistence type="predicted"/>
<evidence type="ECO:0000313" key="2">
    <source>
        <dbReference type="Proteomes" id="UP000076234"/>
    </source>
</evidence>
<reference evidence="2" key="1">
    <citation type="submission" date="2015-11" db="EMBL/GenBank/DDBJ databases">
        <title>Complete genome sequence of a polyethylene glycol-degrading strain Sphingopyxis terrae strain 203-1 (NBRC 15098).</title>
        <authorList>
            <person name="Yoshiyuki O."/>
            <person name="Shouta N."/>
            <person name="Nagata Y."/>
            <person name="Numata M."/>
            <person name="Tsuchikane K."/>
            <person name="Hosoyama A."/>
            <person name="Yamazoe A."/>
            <person name="Tsuda M."/>
            <person name="Fujita N."/>
            <person name="Kawai F."/>
        </authorList>
    </citation>
    <scope>NUCLEOTIDE SEQUENCE [LARGE SCALE GENOMIC DNA]</scope>
    <source>
        <strain evidence="2">203-1</strain>
    </source>
</reference>
<reference evidence="1 2" key="2">
    <citation type="journal article" date="2016" name="Genome Announc.">
        <title>Complete Genome Sequence of Sphingopyxis terrae Strain 203-1 (NBRC 111660), a Polyethylene Glycol Degrader.</title>
        <authorList>
            <person name="Ohtsubo Y."/>
            <person name="Nonoyama S."/>
            <person name="Nagata Y."/>
            <person name="Numata M."/>
            <person name="Tsuchikane K."/>
            <person name="Hosoyama A."/>
            <person name="Yamazoe A."/>
            <person name="Tsuda M."/>
            <person name="Fujita N."/>
            <person name="Kawai F."/>
        </authorList>
    </citation>
    <scope>NUCLEOTIDE SEQUENCE [LARGE SCALE GENOMIC DNA]</scope>
    <source>
        <strain evidence="1 2">203-1</strain>
    </source>
</reference>
<dbReference type="Gene3D" id="3.20.20.70">
    <property type="entry name" value="Aldolase class I"/>
    <property type="match status" value="1"/>
</dbReference>
<protein>
    <submittedName>
        <fullName evidence="1">Uncharacterized protein</fullName>
    </submittedName>
</protein>
<sequence length="75" mass="8785">MDRDLMQDFVEGISSPMLGRLKDLVAMFERGEFDLVALGRVLLADPNWLEKIEQHRIDELTPYDRATALKQYEHH</sequence>
<dbReference type="Proteomes" id="UP000076234">
    <property type="component" value="Chromosome"/>
</dbReference>
<dbReference type="RefSeq" id="WP_202988439.1">
    <property type="nucleotide sequence ID" value="NZ_CP013342.1"/>
</dbReference>
<dbReference type="InterPro" id="IPR013785">
    <property type="entry name" value="Aldolase_TIM"/>
</dbReference>
<organism evidence="1 2">
    <name type="scientific">Sphingopyxis terrae subsp. terrae NBRC 15098</name>
    <dbReference type="NCBI Taxonomy" id="1219058"/>
    <lineage>
        <taxon>Bacteria</taxon>
        <taxon>Pseudomonadati</taxon>
        <taxon>Pseudomonadota</taxon>
        <taxon>Alphaproteobacteria</taxon>
        <taxon>Sphingomonadales</taxon>
        <taxon>Sphingomonadaceae</taxon>
        <taxon>Sphingopyxis</taxon>
    </lineage>
</organism>
<dbReference type="AlphaFoldDB" id="A0A142VY58"/>